<dbReference type="GO" id="GO:0005886">
    <property type="term" value="C:plasma membrane"/>
    <property type="evidence" value="ECO:0007669"/>
    <property type="project" value="UniProtKB-SubCell"/>
</dbReference>
<dbReference type="Gene3D" id="3.40.50.12780">
    <property type="entry name" value="N-terminal domain of ligase-like"/>
    <property type="match status" value="1"/>
</dbReference>
<keyword evidence="3" id="KW-1003">Cell membrane</keyword>
<accession>A0AAU8KAY9</accession>
<feature type="domain" description="Major facilitator superfamily (MFS) profile" evidence="9">
    <location>
        <begin position="22"/>
        <end position="472"/>
    </location>
</feature>
<dbReference type="RefSeq" id="WP_354596413.1">
    <property type="nucleotide sequence ID" value="NZ_CP136798.1"/>
</dbReference>
<feature type="transmembrane region" description="Helical" evidence="8">
    <location>
        <begin position="88"/>
        <end position="107"/>
    </location>
</feature>
<dbReference type="NCBIfam" id="TIGR00711">
    <property type="entry name" value="efflux_EmrB"/>
    <property type="match status" value="1"/>
</dbReference>
<dbReference type="SUPFAM" id="SSF56801">
    <property type="entry name" value="Acetyl-CoA synthetase-like"/>
    <property type="match status" value="1"/>
</dbReference>
<evidence type="ECO:0000256" key="4">
    <source>
        <dbReference type="ARBA" id="ARBA00022692"/>
    </source>
</evidence>
<dbReference type="Gene3D" id="3.30.300.30">
    <property type="match status" value="1"/>
</dbReference>
<keyword evidence="7" id="KW-0046">Antibiotic resistance</keyword>
<feature type="transmembrane region" description="Helical" evidence="8">
    <location>
        <begin position="408"/>
        <end position="429"/>
    </location>
</feature>
<evidence type="ECO:0000256" key="6">
    <source>
        <dbReference type="ARBA" id="ARBA00023136"/>
    </source>
</evidence>
<feature type="transmembrane region" description="Helical" evidence="8">
    <location>
        <begin position="113"/>
        <end position="135"/>
    </location>
</feature>
<dbReference type="GO" id="GO:0046677">
    <property type="term" value="P:response to antibiotic"/>
    <property type="evidence" value="ECO:0007669"/>
    <property type="project" value="UniProtKB-KW"/>
</dbReference>
<keyword evidence="4 8" id="KW-0812">Transmembrane</keyword>
<dbReference type="InterPro" id="IPR020845">
    <property type="entry name" value="AMP-binding_CS"/>
</dbReference>
<sequence length="975" mass="102074">MALKESARPARPGRAGRRAGLALTVIAVSQLMVVLDATIVDVALPSMQRELGISTGALSWVVNAYVLAFGGFLLLGGRAGDLLGRRRVFLAGVGLFTVASLAGALAVSSGMLLAARALQGVGAAVIAPTVLALITTNFRQGSRRNRAFGVFSGMSSAGAIVGLLAGGVLTEWLSWRWVLAVNVPIGIGLAVLAVLSIKETPRRRGRFDLPGAILSALGMAALVHGLSNGHQDGWGAPETLAGFAAALVLLSVFVLVERRAEQPIVPLRMFADRNRCGVYFVAFALTGAFMGMFFFLTLFLQVVLGYSPLRAGLAFLPVMVCILVSARVTAQVLLARFGKKKPLVAGIALNTAALVWLAQLSADSTYLGGLLGPLVLFGIGNGLMFVPMTMIAVSGVEDHEAGSASSLFDAMTQIGGSAGLAVLVAVFGANGAHAGAGAAATLTEGIDTAFTAAAVLGAAALLVAVLFVRPVTPKQRFAPEILRLLAERQPERVPIVQDGGTFVSYAEWDRRSNAVAHGLMAKGVRKGDRVALFFEGVDWSGYAIAYFGVLKAGAAATHLNSTLSAAELERRLGHAEAVGVIHSADLAAPVLPAGSTARWLATVPELDGGDPTPVDVTITSEDIADILYTSGTTGPAKPLTNPHGNLSYGRGPGSVLQETFTSSAPILTPMPLGTVFSAGTVGIFALTTTAPILVCPADDVELMGDLVERYAVGSVMLTPWNAMRMVDTRVGDRYDLGSVTTIGIASAQLPGTYAEKLLEMMPEAEIMTAYGGGSEAVPASIGTEYDPKRPTRVGKPRPGTLLRLLDEAGRPVPRGEVGEVWLRTRAPKRLHLNPELNAATHVEGWTRTGDLAYYGPKKELYFFDRGNDVIRTSSGLVSSVQVENVLYDHPAVREAAAVAVPDDGHGQAVAAVVCVSGPDVDGELLRAFAAERLTPHQVPRVVHVVDELPRGPMGKVLKRELRDLFGSDTSALRPG</sequence>
<dbReference type="GO" id="GO:0022857">
    <property type="term" value="F:transmembrane transporter activity"/>
    <property type="evidence" value="ECO:0007669"/>
    <property type="project" value="InterPro"/>
</dbReference>
<dbReference type="InterPro" id="IPR011701">
    <property type="entry name" value="MFS"/>
</dbReference>
<organism evidence="10">
    <name type="scientific">Streptomyces sp. JL1001</name>
    <dbReference type="NCBI Taxonomy" id="3078227"/>
    <lineage>
        <taxon>Bacteria</taxon>
        <taxon>Bacillati</taxon>
        <taxon>Actinomycetota</taxon>
        <taxon>Actinomycetes</taxon>
        <taxon>Kitasatosporales</taxon>
        <taxon>Streptomycetaceae</taxon>
        <taxon>Streptomyces</taxon>
    </lineage>
</organism>
<dbReference type="PANTHER" id="PTHR42718">
    <property type="entry name" value="MAJOR FACILITATOR SUPERFAMILY MULTIDRUG TRANSPORTER MFSC"/>
    <property type="match status" value="1"/>
</dbReference>
<feature type="transmembrane region" description="Helical" evidence="8">
    <location>
        <begin position="175"/>
        <end position="197"/>
    </location>
</feature>
<feature type="transmembrane region" description="Helical" evidence="8">
    <location>
        <begin position="342"/>
        <end position="362"/>
    </location>
</feature>
<dbReference type="CDD" id="cd17321">
    <property type="entry name" value="MFS_MMR_MDR_like"/>
    <property type="match status" value="1"/>
</dbReference>
<evidence type="ECO:0000256" key="7">
    <source>
        <dbReference type="ARBA" id="ARBA00023251"/>
    </source>
</evidence>
<proteinExistence type="predicted"/>
<evidence type="ECO:0000256" key="5">
    <source>
        <dbReference type="ARBA" id="ARBA00022989"/>
    </source>
</evidence>
<feature type="transmembrane region" description="Helical" evidence="8">
    <location>
        <begin position="209"/>
        <end position="227"/>
    </location>
</feature>
<dbReference type="Pfam" id="PF13193">
    <property type="entry name" value="AMP-binding_C"/>
    <property type="match status" value="1"/>
</dbReference>
<evidence type="ECO:0000256" key="2">
    <source>
        <dbReference type="ARBA" id="ARBA00022448"/>
    </source>
</evidence>
<name>A0AAU8KAY9_9ACTN</name>
<gene>
    <name evidence="10" type="ORF">R1Y80_03925</name>
</gene>
<dbReference type="InterPro" id="IPR025110">
    <property type="entry name" value="AMP-bd_C"/>
</dbReference>
<reference evidence="10" key="1">
    <citation type="submission" date="2023-10" db="EMBL/GenBank/DDBJ databases">
        <title>Complete genome sequence of Streptomyces sp. JL1001.</title>
        <authorList>
            <person name="Jiang L."/>
        </authorList>
    </citation>
    <scope>NUCLEOTIDE SEQUENCE</scope>
    <source>
        <strain evidence="10">JL1001</strain>
    </source>
</reference>
<feature type="transmembrane region" description="Helical" evidence="8">
    <location>
        <begin position="309"/>
        <end position="330"/>
    </location>
</feature>
<dbReference type="AlphaFoldDB" id="A0AAU8KAY9"/>
<evidence type="ECO:0000256" key="3">
    <source>
        <dbReference type="ARBA" id="ARBA00022475"/>
    </source>
</evidence>
<dbReference type="Pfam" id="PF00501">
    <property type="entry name" value="AMP-binding"/>
    <property type="match status" value="1"/>
</dbReference>
<dbReference type="PROSITE" id="PS00455">
    <property type="entry name" value="AMP_BINDING"/>
    <property type="match status" value="1"/>
</dbReference>
<dbReference type="InterPro" id="IPR042099">
    <property type="entry name" value="ANL_N_sf"/>
</dbReference>
<evidence type="ECO:0000256" key="8">
    <source>
        <dbReference type="SAM" id="Phobius"/>
    </source>
</evidence>
<feature type="transmembrane region" description="Helical" evidence="8">
    <location>
        <begin position="21"/>
        <end position="45"/>
    </location>
</feature>
<dbReference type="EMBL" id="CP136798">
    <property type="protein sequence ID" value="XCN12834.1"/>
    <property type="molecule type" value="Genomic_DNA"/>
</dbReference>
<keyword evidence="5 8" id="KW-1133">Transmembrane helix</keyword>
<evidence type="ECO:0000256" key="1">
    <source>
        <dbReference type="ARBA" id="ARBA00004651"/>
    </source>
</evidence>
<dbReference type="Gene3D" id="1.20.1250.20">
    <property type="entry name" value="MFS general substrate transporter like domains"/>
    <property type="match status" value="1"/>
</dbReference>
<feature type="transmembrane region" description="Helical" evidence="8">
    <location>
        <begin position="239"/>
        <end position="256"/>
    </location>
</feature>
<evidence type="ECO:0000313" key="10">
    <source>
        <dbReference type="EMBL" id="XCN12834.1"/>
    </source>
</evidence>
<feature type="transmembrane region" description="Helical" evidence="8">
    <location>
        <begin position="374"/>
        <end position="396"/>
    </location>
</feature>
<dbReference type="InterPro" id="IPR036259">
    <property type="entry name" value="MFS_trans_sf"/>
</dbReference>
<keyword evidence="6 8" id="KW-0472">Membrane</keyword>
<dbReference type="Gene3D" id="1.20.1720.10">
    <property type="entry name" value="Multidrug resistance protein D"/>
    <property type="match status" value="1"/>
</dbReference>
<evidence type="ECO:0000259" key="9">
    <source>
        <dbReference type="PROSITE" id="PS50850"/>
    </source>
</evidence>
<feature type="transmembrane region" description="Helical" evidence="8">
    <location>
        <begin position="277"/>
        <end position="303"/>
    </location>
</feature>
<feature type="transmembrane region" description="Helical" evidence="8">
    <location>
        <begin position="147"/>
        <end position="169"/>
    </location>
</feature>
<dbReference type="PROSITE" id="PS50850">
    <property type="entry name" value="MFS"/>
    <property type="match status" value="1"/>
</dbReference>
<dbReference type="InterPro" id="IPR004638">
    <property type="entry name" value="EmrB-like"/>
</dbReference>
<dbReference type="SUPFAM" id="SSF103473">
    <property type="entry name" value="MFS general substrate transporter"/>
    <property type="match status" value="1"/>
</dbReference>
<dbReference type="InterPro" id="IPR000873">
    <property type="entry name" value="AMP-dep_synth/lig_dom"/>
</dbReference>
<dbReference type="Pfam" id="PF07690">
    <property type="entry name" value="MFS_1"/>
    <property type="match status" value="1"/>
</dbReference>
<feature type="transmembrane region" description="Helical" evidence="8">
    <location>
        <begin position="57"/>
        <end position="76"/>
    </location>
</feature>
<dbReference type="InterPro" id="IPR045851">
    <property type="entry name" value="AMP-bd_C_sf"/>
</dbReference>
<protein>
    <submittedName>
        <fullName evidence="10">DHA2 family efflux MFS transporter permease subunit</fullName>
    </submittedName>
</protein>
<dbReference type="InterPro" id="IPR020846">
    <property type="entry name" value="MFS_dom"/>
</dbReference>
<comment type="subcellular location">
    <subcellularLocation>
        <location evidence="1">Cell membrane</location>
        <topology evidence="1">Multi-pass membrane protein</topology>
    </subcellularLocation>
</comment>
<dbReference type="PANTHER" id="PTHR42718:SF46">
    <property type="entry name" value="BLR6921 PROTEIN"/>
    <property type="match status" value="1"/>
</dbReference>
<keyword evidence="2" id="KW-0813">Transport</keyword>
<feature type="transmembrane region" description="Helical" evidence="8">
    <location>
        <begin position="449"/>
        <end position="468"/>
    </location>
</feature>